<protein>
    <submittedName>
        <fullName evidence="1">Uncharacterized protein</fullName>
    </submittedName>
</protein>
<accession>A0A920CF50</accession>
<reference evidence="1" key="1">
    <citation type="submission" date="2021-03" db="EMBL/GenBank/DDBJ databases">
        <title>Antimicrobial resistance genes in bacteria isolated from Japanese honey, and their potential for conferring macrolide and lincosamide resistance in the American foulbrood pathogen Paenibacillus larvae.</title>
        <authorList>
            <person name="Okamoto M."/>
            <person name="Kumagai M."/>
            <person name="Kanamori H."/>
            <person name="Takamatsu D."/>
        </authorList>
    </citation>
    <scope>NUCLEOTIDE SEQUENCE</scope>
    <source>
        <strain evidence="1">J2TS6</strain>
    </source>
</reference>
<proteinExistence type="predicted"/>
<comment type="caution">
    <text evidence="1">The sequence shown here is derived from an EMBL/GenBank/DDBJ whole genome shotgun (WGS) entry which is preliminary data.</text>
</comment>
<dbReference type="EMBL" id="BORQ01000011">
    <property type="protein sequence ID" value="GIO34614.1"/>
    <property type="molecule type" value="Genomic_DNA"/>
</dbReference>
<gene>
    <name evidence="1" type="ORF">J2TS6_57550</name>
</gene>
<name>A0A920CF50_9BACL</name>
<evidence type="ECO:0000313" key="1">
    <source>
        <dbReference type="EMBL" id="GIO34614.1"/>
    </source>
</evidence>
<dbReference type="AlphaFoldDB" id="A0A920CF50"/>
<sequence length="59" mass="6788">MKFNSGASESGKTTIFPELLKQCAECITLDLDAIYGPLNEWAFIKNVWIHRGEIHERHK</sequence>
<evidence type="ECO:0000313" key="2">
    <source>
        <dbReference type="Proteomes" id="UP000679779"/>
    </source>
</evidence>
<organism evidence="1 2">
    <name type="scientific">Paenibacillus albilobatus</name>
    <dbReference type="NCBI Taxonomy" id="2716884"/>
    <lineage>
        <taxon>Bacteria</taxon>
        <taxon>Bacillati</taxon>
        <taxon>Bacillota</taxon>
        <taxon>Bacilli</taxon>
        <taxon>Bacillales</taxon>
        <taxon>Paenibacillaceae</taxon>
        <taxon>Paenibacillus</taxon>
    </lineage>
</organism>
<keyword evidence="2" id="KW-1185">Reference proteome</keyword>
<dbReference type="Proteomes" id="UP000679779">
    <property type="component" value="Unassembled WGS sequence"/>
</dbReference>